<evidence type="ECO:0000313" key="2">
    <source>
        <dbReference type="Proteomes" id="UP000288892"/>
    </source>
</evidence>
<sequence length="87" mass="9814">MAMLQVRQVNRQGQISIGKKYSGRKVEISEYSDGTVILRPVEIISEFELGLLKDKAFQQRLGGFSRWEEENAPAETDLAALEDDIEA</sequence>
<dbReference type="Proteomes" id="UP000288892">
    <property type="component" value="Unassembled WGS sequence"/>
</dbReference>
<reference evidence="1 2" key="1">
    <citation type="submission" date="2017-01" db="EMBL/GenBank/DDBJ databases">
        <title>The cable genome- insights into the physiology and evolution of filamentous bacteria capable of sulfide oxidation via long distance electron transfer.</title>
        <authorList>
            <person name="Schreiber L."/>
            <person name="Bjerg J.T."/>
            <person name="Boggild A."/>
            <person name="Van De Vossenberg J."/>
            <person name="Meysman F."/>
            <person name="Nielsen L.P."/>
            <person name="Schramm A."/>
            <person name="Kjeldsen K.U."/>
        </authorList>
    </citation>
    <scope>NUCLEOTIDE SEQUENCE [LARGE SCALE GENOMIC DNA]</scope>
    <source>
        <strain evidence="1">A5</strain>
    </source>
</reference>
<proteinExistence type="predicted"/>
<keyword evidence="2" id="KW-1185">Reference proteome</keyword>
<dbReference type="AlphaFoldDB" id="A0A444JDR0"/>
<evidence type="ECO:0000313" key="1">
    <source>
        <dbReference type="EMBL" id="RWX51232.1"/>
    </source>
</evidence>
<dbReference type="EMBL" id="MTKS01000179">
    <property type="protein sequence ID" value="RWX51232.1"/>
    <property type="molecule type" value="Genomic_DNA"/>
</dbReference>
<organism evidence="1 2">
    <name type="scientific">Candidatus Electrothrix marina</name>
    <dbReference type="NCBI Taxonomy" id="1859130"/>
    <lineage>
        <taxon>Bacteria</taxon>
        <taxon>Pseudomonadati</taxon>
        <taxon>Thermodesulfobacteriota</taxon>
        <taxon>Desulfobulbia</taxon>
        <taxon>Desulfobulbales</taxon>
        <taxon>Desulfobulbaceae</taxon>
        <taxon>Candidatus Electrothrix</taxon>
    </lineage>
</organism>
<accession>A0A444JDR0</accession>
<protein>
    <submittedName>
        <fullName evidence="1">Uncharacterized protein</fullName>
    </submittedName>
</protein>
<gene>
    <name evidence="1" type="ORF">VU01_11793</name>
</gene>
<name>A0A444JDR0_9BACT</name>
<comment type="caution">
    <text evidence="1">The sequence shown here is derived from an EMBL/GenBank/DDBJ whole genome shotgun (WGS) entry which is preliminary data.</text>
</comment>